<sequence>MPAKSISVSALWSCLPITLYLHISRLSNISCTREAATAIDFQHRIATTFPFRVTFSQYNSLTQVPYDHLTSNHCRSLFAYTEQLYTTDVYHMWTLQGGPELQIPEL</sequence>
<feature type="signal peptide" evidence="1">
    <location>
        <begin position="1"/>
        <end position="20"/>
    </location>
</feature>
<protein>
    <recommendedName>
        <fullName evidence="4">Secreted protein</fullName>
    </recommendedName>
</protein>
<evidence type="ECO:0000256" key="1">
    <source>
        <dbReference type="SAM" id="SignalP"/>
    </source>
</evidence>
<keyword evidence="3" id="KW-1185">Reference proteome</keyword>
<evidence type="ECO:0000313" key="3">
    <source>
        <dbReference type="Proteomes" id="UP000799302"/>
    </source>
</evidence>
<dbReference type="AlphaFoldDB" id="A0A6A6URM5"/>
<feature type="chain" id="PRO_5025524526" description="Secreted protein" evidence="1">
    <location>
        <begin position="21"/>
        <end position="106"/>
    </location>
</feature>
<organism evidence="2 3">
    <name type="scientific">Microthyrium microscopicum</name>
    <dbReference type="NCBI Taxonomy" id="703497"/>
    <lineage>
        <taxon>Eukaryota</taxon>
        <taxon>Fungi</taxon>
        <taxon>Dikarya</taxon>
        <taxon>Ascomycota</taxon>
        <taxon>Pezizomycotina</taxon>
        <taxon>Dothideomycetes</taxon>
        <taxon>Dothideomycetes incertae sedis</taxon>
        <taxon>Microthyriales</taxon>
        <taxon>Microthyriaceae</taxon>
        <taxon>Microthyrium</taxon>
    </lineage>
</organism>
<keyword evidence="1" id="KW-0732">Signal</keyword>
<evidence type="ECO:0000313" key="2">
    <source>
        <dbReference type="EMBL" id="KAF2674067.1"/>
    </source>
</evidence>
<proteinExistence type="predicted"/>
<evidence type="ECO:0008006" key="4">
    <source>
        <dbReference type="Google" id="ProtNLM"/>
    </source>
</evidence>
<dbReference type="Proteomes" id="UP000799302">
    <property type="component" value="Unassembled WGS sequence"/>
</dbReference>
<accession>A0A6A6URM5</accession>
<reference evidence="2" key="1">
    <citation type="journal article" date="2020" name="Stud. Mycol.">
        <title>101 Dothideomycetes genomes: a test case for predicting lifestyles and emergence of pathogens.</title>
        <authorList>
            <person name="Haridas S."/>
            <person name="Albert R."/>
            <person name="Binder M."/>
            <person name="Bloem J."/>
            <person name="Labutti K."/>
            <person name="Salamov A."/>
            <person name="Andreopoulos B."/>
            <person name="Baker S."/>
            <person name="Barry K."/>
            <person name="Bills G."/>
            <person name="Bluhm B."/>
            <person name="Cannon C."/>
            <person name="Castanera R."/>
            <person name="Culley D."/>
            <person name="Daum C."/>
            <person name="Ezra D."/>
            <person name="Gonzalez J."/>
            <person name="Henrissat B."/>
            <person name="Kuo A."/>
            <person name="Liang C."/>
            <person name="Lipzen A."/>
            <person name="Lutzoni F."/>
            <person name="Magnuson J."/>
            <person name="Mondo S."/>
            <person name="Nolan M."/>
            <person name="Ohm R."/>
            <person name="Pangilinan J."/>
            <person name="Park H.-J."/>
            <person name="Ramirez L."/>
            <person name="Alfaro M."/>
            <person name="Sun H."/>
            <person name="Tritt A."/>
            <person name="Yoshinaga Y."/>
            <person name="Zwiers L.-H."/>
            <person name="Turgeon B."/>
            <person name="Goodwin S."/>
            <person name="Spatafora J."/>
            <person name="Crous P."/>
            <person name="Grigoriev I."/>
        </authorList>
    </citation>
    <scope>NUCLEOTIDE SEQUENCE</scope>
    <source>
        <strain evidence="2">CBS 115976</strain>
    </source>
</reference>
<name>A0A6A6URM5_9PEZI</name>
<gene>
    <name evidence="2" type="ORF">BT63DRAFT_419381</name>
</gene>
<dbReference type="EMBL" id="MU004230">
    <property type="protein sequence ID" value="KAF2674067.1"/>
    <property type="molecule type" value="Genomic_DNA"/>
</dbReference>